<sequence>MGGETCFNLNYKASVFENPDSVDFGKLWAYWKQAKGERKKGERKKGERKKGERKKGEREKSHSIQVGAATKQGDLFFLPLRTVHSCSLPVLDLVIMQLWDEFISLSM</sequence>
<accession>A0A2I0T7H1</accession>
<evidence type="ECO:0000313" key="2">
    <source>
        <dbReference type="EMBL" id="PKU29751.1"/>
    </source>
</evidence>
<name>A0A2I0T7H1_LIMLA</name>
<organism evidence="2 3">
    <name type="scientific">Limosa lapponica baueri</name>
    <dbReference type="NCBI Taxonomy" id="1758121"/>
    <lineage>
        <taxon>Eukaryota</taxon>
        <taxon>Metazoa</taxon>
        <taxon>Chordata</taxon>
        <taxon>Craniata</taxon>
        <taxon>Vertebrata</taxon>
        <taxon>Euteleostomi</taxon>
        <taxon>Archelosauria</taxon>
        <taxon>Archosauria</taxon>
        <taxon>Dinosauria</taxon>
        <taxon>Saurischia</taxon>
        <taxon>Theropoda</taxon>
        <taxon>Coelurosauria</taxon>
        <taxon>Aves</taxon>
        <taxon>Neognathae</taxon>
        <taxon>Neoaves</taxon>
        <taxon>Charadriiformes</taxon>
        <taxon>Scolopacidae</taxon>
        <taxon>Limosa</taxon>
    </lineage>
</organism>
<proteinExistence type="predicted"/>
<protein>
    <submittedName>
        <fullName evidence="2">Uncharacterized protein</fullName>
    </submittedName>
</protein>
<evidence type="ECO:0000256" key="1">
    <source>
        <dbReference type="SAM" id="MobiDB-lite"/>
    </source>
</evidence>
<evidence type="ECO:0000313" key="3">
    <source>
        <dbReference type="Proteomes" id="UP000233556"/>
    </source>
</evidence>
<reference evidence="3" key="2">
    <citation type="submission" date="2017-12" db="EMBL/GenBank/DDBJ databases">
        <title>Genome sequence of the Bar-tailed Godwit (Limosa lapponica baueri).</title>
        <authorList>
            <person name="Lima N.C.B."/>
            <person name="Parody-Merino A.M."/>
            <person name="Battley P.F."/>
            <person name="Fidler A.E."/>
            <person name="Prosdocimi F."/>
        </authorList>
    </citation>
    <scope>NUCLEOTIDE SEQUENCE [LARGE SCALE GENOMIC DNA]</scope>
</reference>
<gene>
    <name evidence="2" type="ORF">llap_19945</name>
</gene>
<dbReference type="Proteomes" id="UP000233556">
    <property type="component" value="Unassembled WGS sequence"/>
</dbReference>
<keyword evidence="3" id="KW-1185">Reference proteome</keyword>
<feature type="compositionally biased region" description="Basic residues" evidence="1">
    <location>
        <begin position="41"/>
        <end position="53"/>
    </location>
</feature>
<reference evidence="3" key="1">
    <citation type="submission" date="2017-11" db="EMBL/GenBank/DDBJ databases">
        <authorList>
            <person name="Lima N.C."/>
            <person name="Parody-Merino A.M."/>
            <person name="Battley P.F."/>
            <person name="Fidler A.E."/>
            <person name="Prosdocimi F."/>
        </authorList>
    </citation>
    <scope>NUCLEOTIDE SEQUENCE [LARGE SCALE GENOMIC DNA]</scope>
</reference>
<dbReference type="EMBL" id="KZ516316">
    <property type="protein sequence ID" value="PKU29751.1"/>
    <property type="molecule type" value="Genomic_DNA"/>
</dbReference>
<dbReference type="AlphaFoldDB" id="A0A2I0T7H1"/>
<feature type="region of interest" description="Disordered" evidence="1">
    <location>
        <begin position="35"/>
        <end position="64"/>
    </location>
</feature>